<dbReference type="Gene3D" id="3.40.50.720">
    <property type="entry name" value="NAD(P)-binding Rossmann-like Domain"/>
    <property type="match status" value="1"/>
</dbReference>
<protein>
    <recommendedName>
        <fullName evidence="3">SDR family oxidoreductase</fullName>
    </recommendedName>
</protein>
<evidence type="ECO:0000313" key="2">
    <source>
        <dbReference type="Proteomes" id="UP000057910"/>
    </source>
</evidence>
<dbReference type="AlphaFoldDB" id="A0ABD4DVA9"/>
<comment type="caution">
    <text evidence="1">The sequence shown here is derived from an EMBL/GenBank/DDBJ whole genome shotgun (WGS) entry which is preliminary data.</text>
</comment>
<organism evidence="1 2">
    <name type="scientific">Burkholderia ubonensis</name>
    <dbReference type="NCBI Taxonomy" id="101571"/>
    <lineage>
        <taxon>Bacteria</taxon>
        <taxon>Pseudomonadati</taxon>
        <taxon>Pseudomonadota</taxon>
        <taxon>Betaproteobacteria</taxon>
        <taxon>Burkholderiales</taxon>
        <taxon>Burkholderiaceae</taxon>
        <taxon>Burkholderia</taxon>
        <taxon>Burkholderia cepacia complex</taxon>
    </lineage>
</organism>
<reference evidence="1 2" key="1">
    <citation type="submission" date="2015-11" db="EMBL/GenBank/DDBJ databases">
        <title>Expanding the genomic diversity of Burkholderia species for the development of highly accurate diagnostics.</title>
        <authorList>
            <person name="Sahl J."/>
            <person name="Keim P."/>
            <person name="Wagner D."/>
        </authorList>
    </citation>
    <scope>NUCLEOTIDE SEQUENCE [LARGE SCALE GENOMIC DNA]</scope>
    <source>
        <strain evidence="1 2">MSMB1585WGS</strain>
    </source>
</reference>
<evidence type="ECO:0008006" key="3">
    <source>
        <dbReference type="Google" id="ProtNLM"/>
    </source>
</evidence>
<dbReference type="InterPro" id="IPR036291">
    <property type="entry name" value="NAD(P)-bd_dom_sf"/>
</dbReference>
<proteinExistence type="predicted"/>
<evidence type="ECO:0000313" key="1">
    <source>
        <dbReference type="EMBL" id="KVN77962.1"/>
    </source>
</evidence>
<gene>
    <name evidence="1" type="ORF">WJ68_23385</name>
</gene>
<name>A0ABD4DVA9_9BURK</name>
<accession>A0ABD4DVA9</accession>
<sequence>MPMPRASRSTGGTASAPKPRIITVNVVVPDATDTPFLRDPARAAIPPRLPLIGRFFTSDEVARLTGFLLSPGENAITGRQIVMCGGASL</sequence>
<dbReference type="InterPro" id="IPR002347">
    <property type="entry name" value="SDR_fam"/>
</dbReference>
<dbReference type="Proteomes" id="UP000057910">
    <property type="component" value="Unassembled WGS sequence"/>
</dbReference>
<dbReference type="Pfam" id="PF13561">
    <property type="entry name" value="adh_short_C2"/>
    <property type="match status" value="1"/>
</dbReference>
<dbReference type="SUPFAM" id="SSF51735">
    <property type="entry name" value="NAD(P)-binding Rossmann-fold domains"/>
    <property type="match status" value="1"/>
</dbReference>
<dbReference type="EMBL" id="LPAD01000094">
    <property type="protein sequence ID" value="KVN77962.1"/>
    <property type="molecule type" value="Genomic_DNA"/>
</dbReference>